<dbReference type="Gene3D" id="2.60.120.920">
    <property type="match status" value="1"/>
</dbReference>
<proteinExistence type="predicted"/>
<dbReference type="InterPro" id="IPR013320">
    <property type="entry name" value="ConA-like_dom_sf"/>
</dbReference>
<dbReference type="PROSITE" id="PS50188">
    <property type="entry name" value="B302_SPRY"/>
    <property type="match status" value="1"/>
</dbReference>
<feature type="coiled-coil region" evidence="1">
    <location>
        <begin position="45"/>
        <end position="87"/>
    </location>
</feature>
<dbReference type="InterPro" id="IPR050618">
    <property type="entry name" value="Ubq-SigPath_Reg"/>
</dbReference>
<evidence type="ECO:0000259" key="2">
    <source>
        <dbReference type="PROSITE" id="PS50188"/>
    </source>
</evidence>
<evidence type="ECO:0000313" key="4">
    <source>
        <dbReference type="WBParaSite" id="GPLIN_000260100"/>
    </source>
</evidence>
<sequence length="295" mass="33117">MQSDQKALLDRLIGLEQKQTANSEQQKADQTILGQLVEEQNKKFEEQKETDKRMLQKQMDKLRNSSKKELEKGINQMKGELVAKMEECQKQQQLNIVDLQKAVTVLNAAIGKGLTLSNFWTPSSAFFAVAIVGRDQLVAEYIGKKQKPRTILAKLPIPKKDSGIFYYEVKILAKKGALNMGLGTKKMRLNEWIGEHEGTYAYEDDGTFWGHAVEGCSHTASGGHYIEGKPTFGEGDVIGCGVNLETRQIIYTKNGQRLDTANLFVTFAAELFPSVTLRLGNRIEANFGPDFEYKF</sequence>
<dbReference type="InterPro" id="IPR044736">
    <property type="entry name" value="Gid1/RanBPM/SPLA_SPRY"/>
</dbReference>
<dbReference type="InterPro" id="IPR003877">
    <property type="entry name" value="SPRY_dom"/>
</dbReference>
<reference evidence="3" key="1">
    <citation type="submission" date="2014-05" db="EMBL/GenBank/DDBJ databases">
        <title>The genome and life-stage specific transcriptomes of Globodera pallida elucidate key aspects of plant parasitism by a cyst nematode.</title>
        <authorList>
            <person name="Cotton J.A."/>
            <person name="Lilley C.J."/>
            <person name="Jones L.M."/>
            <person name="Kikuchi T."/>
            <person name="Reid A.J."/>
            <person name="Thorpe P."/>
            <person name="Tsai I.J."/>
            <person name="Beasley H."/>
            <person name="Blok V."/>
            <person name="Cock P.J.A."/>
            <person name="Van den Akker S.E."/>
            <person name="Holroyd N."/>
            <person name="Hunt M."/>
            <person name="Mantelin S."/>
            <person name="Naghra H."/>
            <person name="Pain A."/>
            <person name="Palomares-Rius J.E."/>
            <person name="Zarowiecki M."/>
            <person name="Berriman M."/>
            <person name="Jones J.T."/>
            <person name="Urwin P.E."/>
        </authorList>
    </citation>
    <scope>NUCLEOTIDE SEQUENCE [LARGE SCALE GENOMIC DNA]</scope>
    <source>
        <strain evidence="3">Lindley</strain>
    </source>
</reference>
<keyword evidence="3" id="KW-1185">Reference proteome</keyword>
<evidence type="ECO:0000313" key="3">
    <source>
        <dbReference type="Proteomes" id="UP000050741"/>
    </source>
</evidence>
<dbReference type="SUPFAM" id="SSF49899">
    <property type="entry name" value="Concanavalin A-like lectins/glucanases"/>
    <property type="match status" value="1"/>
</dbReference>
<evidence type="ECO:0000256" key="1">
    <source>
        <dbReference type="SAM" id="Coils"/>
    </source>
</evidence>
<organism evidence="3 4">
    <name type="scientific">Globodera pallida</name>
    <name type="common">Potato cyst nematode worm</name>
    <name type="synonym">Heterodera pallida</name>
    <dbReference type="NCBI Taxonomy" id="36090"/>
    <lineage>
        <taxon>Eukaryota</taxon>
        <taxon>Metazoa</taxon>
        <taxon>Ecdysozoa</taxon>
        <taxon>Nematoda</taxon>
        <taxon>Chromadorea</taxon>
        <taxon>Rhabditida</taxon>
        <taxon>Tylenchina</taxon>
        <taxon>Tylenchomorpha</taxon>
        <taxon>Tylenchoidea</taxon>
        <taxon>Heteroderidae</taxon>
        <taxon>Heteroderinae</taxon>
        <taxon>Globodera</taxon>
    </lineage>
</organism>
<dbReference type="InterPro" id="IPR001870">
    <property type="entry name" value="B30.2/SPRY"/>
</dbReference>
<reference evidence="4" key="2">
    <citation type="submission" date="2016-06" db="UniProtKB">
        <authorList>
            <consortium name="WormBaseParasite"/>
        </authorList>
    </citation>
    <scope>IDENTIFICATION</scope>
</reference>
<keyword evidence="1" id="KW-0175">Coiled coil</keyword>
<dbReference type="Proteomes" id="UP000050741">
    <property type="component" value="Unassembled WGS sequence"/>
</dbReference>
<accession>A0A183BPR5</accession>
<dbReference type="PANTHER" id="PTHR12864">
    <property type="entry name" value="RAN BINDING PROTEIN 9-RELATED"/>
    <property type="match status" value="1"/>
</dbReference>
<feature type="domain" description="B30.2/SPRY" evidence="2">
    <location>
        <begin position="98"/>
        <end position="292"/>
    </location>
</feature>
<dbReference type="WBParaSite" id="GPLIN_000260100">
    <property type="protein sequence ID" value="GPLIN_000260100"/>
    <property type="gene ID" value="GPLIN_000260100"/>
</dbReference>
<dbReference type="InterPro" id="IPR043136">
    <property type="entry name" value="B30.2/SPRY_sf"/>
</dbReference>
<name>A0A183BPR5_GLOPA</name>
<dbReference type="CDD" id="cd12885">
    <property type="entry name" value="SPRY_RanBP_like"/>
    <property type="match status" value="1"/>
</dbReference>
<dbReference type="Pfam" id="PF00622">
    <property type="entry name" value="SPRY"/>
    <property type="match status" value="1"/>
</dbReference>
<protein>
    <submittedName>
        <fullName evidence="4">B30.2/SPRY domain-containing protein</fullName>
    </submittedName>
</protein>
<dbReference type="AlphaFoldDB" id="A0A183BPR5"/>
<dbReference type="SMART" id="SM00449">
    <property type="entry name" value="SPRY"/>
    <property type="match status" value="1"/>
</dbReference>